<evidence type="ECO:0000313" key="3">
    <source>
        <dbReference type="Proteomes" id="UP000325315"/>
    </source>
</evidence>
<proteinExistence type="predicted"/>
<dbReference type="Pfam" id="PF24626">
    <property type="entry name" value="SH3_Tf2-1"/>
    <property type="match status" value="1"/>
</dbReference>
<organism evidence="2 3">
    <name type="scientific">Gossypium australe</name>
    <dbReference type="NCBI Taxonomy" id="47621"/>
    <lineage>
        <taxon>Eukaryota</taxon>
        <taxon>Viridiplantae</taxon>
        <taxon>Streptophyta</taxon>
        <taxon>Embryophyta</taxon>
        <taxon>Tracheophyta</taxon>
        <taxon>Spermatophyta</taxon>
        <taxon>Magnoliopsida</taxon>
        <taxon>eudicotyledons</taxon>
        <taxon>Gunneridae</taxon>
        <taxon>Pentapetalae</taxon>
        <taxon>rosids</taxon>
        <taxon>malvids</taxon>
        <taxon>Malvales</taxon>
        <taxon>Malvaceae</taxon>
        <taxon>Malvoideae</taxon>
        <taxon>Gossypium</taxon>
    </lineage>
</organism>
<dbReference type="OrthoDB" id="1909122at2759"/>
<keyword evidence="3" id="KW-1185">Reference proteome</keyword>
<dbReference type="PANTHER" id="PTHR46148:SF57">
    <property type="entry name" value="OS12G0499874 PROTEIN"/>
    <property type="match status" value="1"/>
</dbReference>
<dbReference type="EMBL" id="SMMG02000003">
    <property type="protein sequence ID" value="KAA3481577.1"/>
    <property type="molecule type" value="Genomic_DNA"/>
</dbReference>
<gene>
    <name evidence="2" type="ORF">EPI10_021935</name>
</gene>
<evidence type="ECO:0000313" key="2">
    <source>
        <dbReference type="EMBL" id="KAA3481577.1"/>
    </source>
</evidence>
<protein>
    <submittedName>
        <fullName evidence="2">Coilin-like</fullName>
    </submittedName>
</protein>
<evidence type="ECO:0000259" key="1">
    <source>
        <dbReference type="Pfam" id="PF24626"/>
    </source>
</evidence>
<name>A0A5B6WKJ7_9ROSI</name>
<reference evidence="3" key="1">
    <citation type="journal article" date="2019" name="Plant Biotechnol. J.">
        <title>Genome sequencing of the Australian wild diploid species Gossypium australe highlights disease resistance and delayed gland morphogenesis.</title>
        <authorList>
            <person name="Cai Y."/>
            <person name="Cai X."/>
            <person name="Wang Q."/>
            <person name="Wang P."/>
            <person name="Zhang Y."/>
            <person name="Cai C."/>
            <person name="Xu Y."/>
            <person name="Wang K."/>
            <person name="Zhou Z."/>
            <person name="Wang C."/>
            <person name="Geng S."/>
            <person name="Li B."/>
            <person name="Dong Q."/>
            <person name="Hou Y."/>
            <person name="Wang H."/>
            <person name="Ai P."/>
            <person name="Liu Z."/>
            <person name="Yi F."/>
            <person name="Sun M."/>
            <person name="An G."/>
            <person name="Cheng J."/>
            <person name="Zhang Y."/>
            <person name="Shi Q."/>
            <person name="Xie Y."/>
            <person name="Shi X."/>
            <person name="Chang Y."/>
            <person name="Huang F."/>
            <person name="Chen Y."/>
            <person name="Hong S."/>
            <person name="Mi L."/>
            <person name="Sun Q."/>
            <person name="Zhang L."/>
            <person name="Zhou B."/>
            <person name="Peng R."/>
            <person name="Zhang X."/>
            <person name="Liu F."/>
        </authorList>
    </citation>
    <scope>NUCLEOTIDE SEQUENCE [LARGE SCALE GENOMIC DNA]</scope>
    <source>
        <strain evidence="3">cv. PA1801</strain>
    </source>
</reference>
<dbReference type="PANTHER" id="PTHR46148">
    <property type="entry name" value="CHROMO DOMAIN-CONTAINING PROTEIN"/>
    <property type="match status" value="1"/>
</dbReference>
<dbReference type="Proteomes" id="UP000325315">
    <property type="component" value="Unassembled WGS sequence"/>
</dbReference>
<sequence>MLRACIIDLESGREHYLPLVEFIASYEALYGRRCRTPICWSNLSKRKIVGPKLIQKAESIVLRFGDKGKLIPKYFGPYEIIERIRPVAYCLTLPLELQKIHNEFHVSMFR</sequence>
<comment type="caution">
    <text evidence="2">The sequence shown here is derived from an EMBL/GenBank/DDBJ whole genome shotgun (WGS) entry which is preliminary data.</text>
</comment>
<feature type="domain" description="Tf2-1-like SH3-like" evidence="1">
    <location>
        <begin position="63"/>
        <end position="109"/>
    </location>
</feature>
<dbReference type="InterPro" id="IPR056924">
    <property type="entry name" value="SH3_Tf2-1"/>
</dbReference>
<dbReference type="AlphaFoldDB" id="A0A5B6WKJ7"/>
<accession>A0A5B6WKJ7</accession>